<dbReference type="OrthoDB" id="8764943at2"/>
<dbReference type="InterPro" id="IPR036942">
    <property type="entry name" value="Beta-barrel_TonB_sf"/>
</dbReference>
<reference evidence="5 6" key="1">
    <citation type="submission" date="2015-01" db="EMBL/GenBank/DDBJ databases">
        <authorList>
            <person name="Xiang T."/>
            <person name="Song Y."/>
            <person name="Huang L."/>
            <person name="Wang B."/>
            <person name="Wu P."/>
        </authorList>
    </citation>
    <scope>NUCLEOTIDE SEQUENCE [LARGE SCALE GENOMIC DNA]</scope>
    <source>
        <strain evidence="5 6">Ccy74</strain>
    </source>
</reference>
<dbReference type="SUPFAM" id="SSF56935">
    <property type="entry name" value="Porins"/>
    <property type="match status" value="1"/>
</dbReference>
<evidence type="ECO:0000256" key="3">
    <source>
        <dbReference type="ARBA" id="ARBA00023237"/>
    </source>
</evidence>
<evidence type="ECO:0000313" key="5">
    <source>
        <dbReference type="EMBL" id="CEN38886.1"/>
    </source>
</evidence>
<dbReference type="GO" id="GO:0009279">
    <property type="term" value="C:cell outer membrane"/>
    <property type="evidence" value="ECO:0007669"/>
    <property type="project" value="UniProtKB-SubCell"/>
</dbReference>
<feature type="domain" description="Outer membrane protein beta-barrel" evidence="4">
    <location>
        <begin position="378"/>
        <end position="781"/>
    </location>
</feature>
<comment type="subcellular location">
    <subcellularLocation>
        <location evidence="1">Cell outer membrane</location>
    </subcellularLocation>
</comment>
<sequence>MKTTIYFMFFLVCTSVFSQHSHIISGRITDEYNDAVPYAIVSVLSYDKSEVISQTSTDTEGNFTLKGNGNNIKIVIFATGFETYEGKTPLQWDKDISLGIIKLQSLVTELSGVVVSADRKKPTIRLEEGKIIFSPKESSITSGGNALEALQKTPGILMDNSYAISILGKKGAVVFINGKSTFMQSEDLASFLKSISASQIKNIEIMLNPPAQYDAEGAAGIINIVLDKHNIEGTYISVGSGASYWHHLRNTTDVSLQHNTDKLNINASYSHHFGYINYDYGSERKLDDKWYISSSADTDKRHSVSGNFGLDYLLNKKNTIGIALSANSHFGKGIINTQNDIFNKDFKYEKTIFGQSDYFKQRNARYGLSSFYAYQPSDNEKYNIDIDYVFFDGLSGVNQPNWHKDLAGNRIDDEAFLADSDRKIHIFAASLHQKFPLWKGNWSSGIKFSQVASNNISDFFSVSPSGNLLIPNRSNTFNYKERLFAAYIQYAIAVSEKVSLETGLRSEHTFSVGKLFPRQGSNQDYQENKRNYLNLFPSLSLTYQKSDKISYGFNYSSRISRPAYQNLSPFILALDGLSDWVGNPFLEPQKIHKISATATWNKTTAILSYNYTNDFSGQITEKQANERVIMIPRNIGHQNYFSTSILQEIQCASWYKMHINPSLFYVRNSFQIENYTSFSPSKWTFSINSQHQLKLPFKITGEINADYTTKQIANVNEIAKPSGGIDIGLQRSFLDNQLHLSFSFTDIFHTRRWDSESHLPNLDNYIWGYAESRQIKFYLTYKIGKQSSKTAHQSNLEEADRL</sequence>
<keyword evidence="2" id="KW-0472">Membrane</keyword>
<dbReference type="Pfam" id="PF14905">
    <property type="entry name" value="OMP_b-brl_3"/>
    <property type="match status" value="1"/>
</dbReference>
<dbReference type="AlphaFoldDB" id="A0A0B7HGN3"/>
<proteinExistence type="predicted"/>
<evidence type="ECO:0000256" key="1">
    <source>
        <dbReference type="ARBA" id="ARBA00004442"/>
    </source>
</evidence>
<dbReference type="PANTHER" id="PTHR40980:SF4">
    <property type="entry name" value="TONB-DEPENDENT RECEPTOR-LIKE BETA-BARREL DOMAIN-CONTAINING PROTEIN"/>
    <property type="match status" value="1"/>
</dbReference>
<gene>
    <name evidence="5" type="ORF">CCYN74_30291</name>
</gene>
<name>A0A0B7HGN3_9FLAO</name>
<dbReference type="SUPFAM" id="SSF49464">
    <property type="entry name" value="Carboxypeptidase regulatory domain-like"/>
    <property type="match status" value="1"/>
</dbReference>
<accession>A0A0B7HGN3</accession>
<dbReference type="InterPro" id="IPR041700">
    <property type="entry name" value="OMP_b-brl_3"/>
</dbReference>
<keyword evidence="5" id="KW-0675">Receptor</keyword>
<dbReference type="PANTHER" id="PTHR40980">
    <property type="entry name" value="PLUG DOMAIN-CONTAINING PROTEIN"/>
    <property type="match status" value="1"/>
</dbReference>
<dbReference type="Gene3D" id="2.170.130.10">
    <property type="entry name" value="TonB-dependent receptor, plug domain"/>
    <property type="match status" value="1"/>
</dbReference>
<dbReference type="Gene3D" id="2.40.170.20">
    <property type="entry name" value="TonB-dependent receptor, beta-barrel domain"/>
    <property type="match status" value="1"/>
</dbReference>
<dbReference type="InterPro" id="IPR037066">
    <property type="entry name" value="Plug_dom_sf"/>
</dbReference>
<dbReference type="RefSeq" id="WP_041996700.1">
    <property type="nucleotide sequence ID" value="NZ_CDOG01000023.1"/>
</dbReference>
<dbReference type="EMBL" id="CDOG01000023">
    <property type="protein sequence ID" value="CEN38886.1"/>
    <property type="molecule type" value="Genomic_DNA"/>
</dbReference>
<keyword evidence="3" id="KW-0998">Cell outer membrane</keyword>
<dbReference type="InterPro" id="IPR008969">
    <property type="entry name" value="CarboxyPept-like_regulatory"/>
</dbReference>
<evidence type="ECO:0000313" key="6">
    <source>
        <dbReference type="Proteomes" id="UP000038083"/>
    </source>
</evidence>
<dbReference type="Proteomes" id="UP000038083">
    <property type="component" value="Unassembled WGS sequence"/>
</dbReference>
<organism evidence="5 6">
    <name type="scientific">Capnocytophaga cynodegmi</name>
    <dbReference type="NCBI Taxonomy" id="28189"/>
    <lineage>
        <taxon>Bacteria</taxon>
        <taxon>Pseudomonadati</taxon>
        <taxon>Bacteroidota</taxon>
        <taxon>Flavobacteriia</taxon>
        <taxon>Flavobacteriales</taxon>
        <taxon>Flavobacteriaceae</taxon>
        <taxon>Capnocytophaga</taxon>
    </lineage>
</organism>
<protein>
    <submittedName>
        <fullName evidence="5">TonB-dependent receptor plug domain protein</fullName>
    </submittedName>
</protein>
<evidence type="ECO:0000259" key="4">
    <source>
        <dbReference type="Pfam" id="PF14905"/>
    </source>
</evidence>
<evidence type="ECO:0000256" key="2">
    <source>
        <dbReference type="ARBA" id="ARBA00023136"/>
    </source>
</evidence>